<comment type="subcellular location">
    <subcellularLocation>
        <location evidence="1">Nucleus</location>
    </subcellularLocation>
</comment>
<evidence type="ECO:0000256" key="5">
    <source>
        <dbReference type="SAM" id="MobiDB-lite"/>
    </source>
</evidence>
<dbReference type="GO" id="GO:0003950">
    <property type="term" value="F:NAD+ poly-ADP-ribosyltransferase activity"/>
    <property type="evidence" value="ECO:0007669"/>
    <property type="project" value="UniProtKB-UniRule"/>
</dbReference>
<evidence type="ECO:0000256" key="1">
    <source>
        <dbReference type="ARBA" id="ARBA00004123"/>
    </source>
</evidence>
<dbReference type="InterPro" id="IPR037197">
    <property type="entry name" value="WWE_dom_sf"/>
</dbReference>
<evidence type="ECO:0000259" key="6">
    <source>
        <dbReference type="PROSITE" id="PS50918"/>
    </source>
</evidence>
<feature type="compositionally biased region" description="Low complexity" evidence="5">
    <location>
        <begin position="631"/>
        <end position="645"/>
    </location>
</feature>
<evidence type="ECO:0000256" key="2">
    <source>
        <dbReference type="ARBA" id="ARBA00023242"/>
    </source>
</evidence>
<dbReference type="AlphaFoldDB" id="A0A9D4EWW1"/>
<name>A0A9D4EWW1_DREPO</name>
<keyword evidence="4" id="KW-0808">Transferase</keyword>
<keyword evidence="2" id="KW-0539">Nucleus</keyword>
<dbReference type="Gene3D" id="3.30.720.50">
    <property type="match status" value="1"/>
</dbReference>
<evidence type="ECO:0000259" key="7">
    <source>
        <dbReference type="PROSITE" id="PS51059"/>
    </source>
</evidence>
<reference evidence="8" key="2">
    <citation type="submission" date="2020-11" db="EMBL/GenBank/DDBJ databases">
        <authorList>
            <person name="McCartney M.A."/>
            <person name="Auch B."/>
            <person name="Kono T."/>
            <person name="Mallez S."/>
            <person name="Becker A."/>
            <person name="Gohl D.M."/>
            <person name="Silverstein K.A.T."/>
            <person name="Koren S."/>
            <person name="Bechman K.B."/>
            <person name="Herman A."/>
            <person name="Abrahante J.E."/>
            <person name="Garbe J."/>
        </authorList>
    </citation>
    <scope>NUCLEOTIDE SEQUENCE</scope>
    <source>
        <strain evidence="8">Duluth1</strain>
        <tissue evidence="8">Whole animal</tissue>
    </source>
</reference>
<dbReference type="EMBL" id="JAIWYP010000008">
    <property type="protein sequence ID" value="KAH3787328.1"/>
    <property type="molecule type" value="Genomic_DNA"/>
</dbReference>
<dbReference type="PANTHER" id="PTHR45740:SF4">
    <property type="entry name" value="PROTEIN MONO-ADP-RIBOSYLTRANSFERASE PARP11"/>
    <property type="match status" value="1"/>
</dbReference>
<evidence type="ECO:0000313" key="9">
    <source>
        <dbReference type="Proteomes" id="UP000828390"/>
    </source>
</evidence>
<dbReference type="GO" id="GO:1990404">
    <property type="term" value="F:NAD+-protein mono-ADP-ribosyltransferase activity"/>
    <property type="evidence" value="ECO:0007669"/>
    <property type="project" value="TreeGrafter"/>
</dbReference>
<dbReference type="SUPFAM" id="SSF57850">
    <property type="entry name" value="RING/U-box"/>
    <property type="match status" value="1"/>
</dbReference>
<comment type="similarity">
    <text evidence="3">Belongs to the ARTD/PARP family.</text>
</comment>
<evidence type="ECO:0000256" key="3">
    <source>
        <dbReference type="ARBA" id="ARBA00024347"/>
    </source>
</evidence>
<comment type="caution">
    <text evidence="8">The sequence shown here is derived from an EMBL/GenBank/DDBJ whole genome shotgun (WGS) entry which is preliminary data.</text>
</comment>
<accession>A0A9D4EWW1</accession>
<dbReference type="CDD" id="cd01439">
    <property type="entry name" value="TCCD_inducible_PARP_like"/>
    <property type="match status" value="1"/>
</dbReference>
<dbReference type="PROSITE" id="PS50918">
    <property type="entry name" value="WWE"/>
    <property type="match status" value="1"/>
</dbReference>
<dbReference type="PROSITE" id="PS51059">
    <property type="entry name" value="PARP_CATALYTIC"/>
    <property type="match status" value="1"/>
</dbReference>
<gene>
    <name evidence="8" type="ORF">DPMN_165450</name>
</gene>
<dbReference type="GO" id="GO:0005634">
    <property type="term" value="C:nucleus"/>
    <property type="evidence" value="ECO:0007669"/>
    <property type="project" value="UniProtKB-SubCell"/>
</dbReference>
<dbReference type="Proteomes" id="UP000828390">
    <property type="component" value="Unassembled WGS sequence"/>
</dbReference>
<keyword evidence="4" id="KW-0328">Glycosyltransferase</keyword>
<dbReference type="Pfam" id="PF02825">
    <property type="entry name" value="WWE"/>
    <property type="match status" value="1"/>
</dbReference>
<organism evidence="8 9">
    <name type="scientific">Dreissena polymorpha</name>
    <name type="common">Zebra mussel</name>
    <name type="synonym">Mytilus polymorpha</name>
    <dbReference type="NCBI Taxonomy" id="45954"/>
    <lineage>
        <taxon>Eukaryota</taxon>
        <taxon>Metazoa</taxon>
        <taxon>Spiralia</taxon>
        <taxon>Lophotrochozoa</taxon>
        <taxon>Mollusca</taxon>
        <taxon>Bivalvia</taxon>
        <taxon>Autobranchia</taxon>
        <taxon>Heteroconchia</taxon>
        <taxon>Euheterodonta</taxon>
        <taxon>Imparidentia</taxon>
        <taxon>Neoheterodontei</taxon>
        <taxon>Myida</taxon>
        <taxon>Dreissenoidea</taxon>
        <taxon>Dreissenidae</taxon>
        <taxon>Dreissena</taxon>
    </lineage>
</organism>
<evidence type="ECO:0000256" key="4">
    <source>
        <dbReference type="RuleBase" id="RU362114"/>
    </source>
</evidence>
<reference evidence="8" key="1">
    <citation type="journal article" date="2019" name="bioRxiv">
        <title>The Genome of the Zebra Mussel, Dreissena polymorpha: A Resource for Invasive Species Research.</title>
        <authorList>
            <person name="McCartney M.A."/>
            <person name="Auch B."/>
            <person name="Kono T."/>
            <person name="Mallez S."/>
            <person name="Zhang Y."/>
            <person name="Obille A."/>
            <person name="Becker A."/>
            <person name="Abrahante J.E."/>
            <person name="Garbe J."/>
            <person name="Badalamenti J.P."/>
            <person name="Herman A."/>
            <person name="Mangelson H."/>
            <person name="Liachko I."/>
            <person name="Sullivan S."/>
            <person name="Sone E.D."/>
            <person name="Koren S."/>
            <person name="Silverstein K.A.T."/>
            <person name="Beckman K.B."/>
            <person name="Gohl D.M."/>
        </authorList>
    </citation>
    <scope>NUCLEOTIDE SEQUENCE</scope>
    <source>
        <strain evidence="8">Duluth1</strain>
        <tissue evidence="8">Whole animal</tissue>
    </source>
</reference>
<dbReference type="Pfam" id="PF00644">
    <property type="entry name" value="PARP"/>
    <property type="match status" value="1"/>
</dbReference>
<feature type="region of interest" description="Disordered" evidence="5">
    <location>
        <begin position="812"/>
        <end position="831"/>
    </location>
</feature>
<protein>
    <recommendedName>
        <fullName evidence="4">Poly [ADP-ribose] polymerase</fullName>
        <shortName evidence="4">PARP</shortName>
        <ecNumber evidence="4">2.4.2.-</ecNumber>
    </recommendedName>
</protein>
<dbReference type="Gene3D" id="3.90.228.10">
    <property type="match status" value="1"/>
</dbReference>
<dbReference type="SUPFAM" id="SSF117839">
    <property type="entry name" value="WWE domain"/>
    <property type="match status" value="1"/>
</dbReference>
<dbReference type="PANTHER" id="PTHR45740">
    <property type="entry name" value="POLY [ADP-RIBOSE] POLYMERASE"/>
    <property type="match status" value="1"/>
</dbReference>
<keyword evidence="9" id="KW-1185">Reference proteome</keyword>
<feature type="domain" description="WWE" evidence="6">
    <location>
        <begin position="303"/>
        <end position="385"/>
    </location>
</feature>
<dbReference type="InterPro" id="IPR004170">
    <property type="entry name" value="WWE_dom"/>
</dbReference>
<dbReference type="InterPro" id="IPR012317">
    <property type="entry name" value="Poly(ADP-ribose)pol_cat_dom"/>
</dbReference>
<evidence type="ECO:0000313" key="8">
    <source>
        <dbReference type="EMBL" id="KAH3787328.1"/>
    </source>
</evidence>
<feature type="domain" description="PARP catalytic" evidence="7">
    <location>
        <begin position="415"/>
        <end position="635"/>
    </location>
</feature>
<proteinExistence type="inferred from homology"/>
<dbReference type="EC" id="2.4.2.-" evidence="4"/>
<feature type="region of interest" description="Disordered" evidence="5">
    <location>
        <begin position="622"/>
        <end position="645"/>
    </location>
</feature>
<dbReference type="SUPFAM" id="SSF56399">
    <property type="entry name" value="ADP-ribosylation"/>
    <property type="match status" value="1"/>
</dbReference>
<dbReference type="InterPro" id="IPR051712">
    <property type="entry name" value="ARTD-AVP"/>
</dbReference>
<keyword evidence="4" id="KW-0520">NAD</keyword>
<sequence>MRREQQHVSAEGEYLFGHRIFLHERTGLQGKTMHSPADTPALDASSDWFPCDFCSTCPNEGDFWKCNNCVDHYICTSCYTSINLFSLSDRCSFKKIVFSTRYTSPSGIRPDLTTKGCGSRPIFGGPHEEIIGSKKEMSSSVKPISKSSKAVKEISQISNVFTPEQREQTDQSVRLLCVHTVYAGSKQTHVFSKDDASSKFLCIGNINGNCKQDKCEQLHSDKHLPYLWQIKLCSWFTLPWFTLPNSESVEQMFCSPGKKNYSFKFPYACGHLECTIAFGPLNRASIRDNFFSDVEVRRLSTMSFNEAGDVGDSYVTQWRWYEKDDDGQFMLFEPDSLQHTLEAKFLAKQTTYLYWRENYKWMYKIDFAAMTQQNVQTAATRPLRRRPVFVSYKDVQDNITPPCLAPPQVIDIALPPSWVPWDVAHPFELIQLSHMETEFKKVSTNFFKTASRDKFTLTAVFRIQNHALLSAFCNHEKIMLNNQRRLGDSKPLNKRHLFHGTDSLDTVRGICVNNFDVRLCGKNGNMYGQGVYFARDAKYSHQFTRPDKEMERFMLQANVLVGHYAKGKSQYRWPPEKPEKDHELFDSCVDDEHNPSMFVLFDKNAYYPEYLIQYTDTSISTTRSRSKHFKSSNGSSVSNSVPPSSVLQAPPQTFRLPGSPVSMHVLNASSSMSSTAMPQTSPAPNTITSVWYPTPVPAHSNNQLSIQPSNATTSFIGSHLPSSQMNSVNSNRVVPFTAVSLTTPPPNYTVPILHCTPARSHSHNSLSLAPPNVIGSPCQPWQSMSMYASNYTNSFSNPLHALASNSAYSFSNPPPAHSTHTPPGYTFHAHN</sequence>